<dbReference type="InterPro" id="IPR001633">
    <property type="entry name" value="EAL_dom"/>
</dbReference>
<dbReference type="InterPro" id="IPR035919">
    <property type="entry name" value="EAL_sf"/>
</dbReference>
<dbReference type="SMART" id="SM00267">
    <property type="entry name" value="GGDEF"/>
    <property type="match status" value="1"/>
</dbReference>
<name>B1Y136_LEPCP</name>
<evidence type="ECO:0000259" key="3">
    <source>
        <dbReference type="PROSITE" id="PS50887"/>
    </source>
</evidence>
<keyword evidence="5" id="KW-1185">Reference proteome</keyword>
<proteinExistence type="predicted"/>
<evidence type="ECO:0000313" key="4">
    <source>
        <dbReference type="EMBL" id="ACB35453.1"/>
    </source>
</evidence>
<dbReference type="Gene3D" id="3.20.20.450">
    <property type="entry name" value="EAL domain"/>
    <property type="match status" value="1"/>
</dbReference>
<dbReference type="CDD" id="cd01948">
    <property type="entry name" value="EAL"/>
    <property type="match status" value="1"/>
</dbReference>
<organism evidence="4 5">
    <name type="scientific">Leptothrix cholodnii (strain ATCC 51168 / LMG 8142 / SP-6)</name>
    <name type="common">Leptothrix discophora (strain SP-6)</name>
    <dbReference type="NCBI Taxonomy" id="395495"/>
    <lineage>
        <taxon>Bacteria</taxon>
        <taxon>Pseudomonadati</taxon>
        <taxon>Pseudomonadota</taxon>
        <taxon>Betaproteobacteria</taxon>
        <taxon>Burkholderiales</taxon>
        <taxon>Sphaerotilaceae</taxon>
        <taxon>Leptothrix</taxon>
    </lineage>
</organism>
<dbReference type="InterPro" id="IPR029787">
    <property type="entry name" value="Nucleotide_cyclase"/>
</dbReference>
<dbReference type="NCBIfam" id="TIGR00254">
    <property type="entry name" value="GGDEF"/>
    <property type="match status" value="1"/>
</dbReference>
<feature type="domain" description="GGDEF" evidence="3">
    <location>
        <begin position="176"/>
        <end position="308"/>
    </location>
</feature>
<evidence type="ECO:0000313" key="5">
    <source>
        <dbReference type="Proteomes" id="UP000001693"/>
    </source>
</evidence>
<accession>B1Y136</accession>
<sequence length="600" mass="63885">MKTLRIVILEEDTDTPAALRAGGHGSLDLRSLEGLSGTDVASLLRERSMPAPFVDTSTDSLGGAHSGLGASSDFEHELRSALQSQAGPTMTLLLGSSESGPDSAPRGSHAASLPFERLNASLMRALRRHELEAALVESETRLRRIGLADRLTGLPSRELFLDRLEQAASAVMRGGYAFATLMVGFEWPANLTDGLSTSSADSLIETLSRRLQRLGRRSDSYARIGGHTFAALLLGNNSVGGSTSMAHKIAEQLARPLMVDGRSMDPIVSVGVALCPQHGTDARSVLLHAQAAMEQAQHSRHPVAVYDARYHRSSHAALHPDAAAMPPGDEALAPLLAEALERRQFTLAFQPVVDLKAGPDGSLDWTLRRLEVLARWHSPAHGHIAPAVFIPVAEHHALIGQLTDQLLDQALSAATPWRSQTLVPAISLNLSAHLLDDPDLPDRVQSALQAHKWPAGALMLEVSASALAQPSQQAHDVLARLGQLGVRLVLDDFGSGLGAYLALAELGSLAELKIDLRALRRNAGSARSDRGAAVLRSLITLAQGLGAEVIAKGVEDAGTAAWLQQLGCHAAQGHAWSRPLPAEQVRAWCTAQAATRQLRH</sequence>
<feature type="region of interest" description="Disordered" evidence="1">
    <location>
        <begin position="91"/>
        <end position="111"/>
    </location>
</feature>
<dbReference type="InterPro" id="IPR043128">
    <property type="entry name" value="Rev_trsase/Diguanyl_cyclase"/>
</dbReference>
<dbReference type="PROSITE" id="PS50883">
    <property type="entry name" value="EAL"/>
    <property type="match status" value="1"/>
</dbReference>
<dbReference type="STRING" id="395495.Lcho_3195"/>
<dbReference type="Proteomes" id="UP000001693">
    <property type="component" value="Chromosome"/>
</dbReference>
<feature type="domain" description="EAL" evidence="2">
    <location>
        <begin position="329"/>
        <end position="593"/>
    </location>
</feature>
<dbReference type="PANTHER" id="PTHR33121">
    <property type="entry name" value="CYCLIC DI-GMP PHOSPHODIESTERASE PDEF"/>
    <property type="match status" value="1"/>
</dbReference>
<evidence type="ECO:0000256" key="1">
    <source>
        <dbReference type="SAM" id="MobiDB-lite"/>
    </source>
</evidence>
<dbReference type="PANTHER" id="PTHR33121:SF70">
    <property type="entry name" value="SIGNALING PROTEIN YKOW"/>
    <property type="match status" value="1"/>
</dbReference>
<feature type="compositionally biased region" description="Polar residues" evidence="1">
    <location>
        <begin position="91"/>
        <end position="100"/>
    </location>
</feature>
<dbReference type="Pfam" id="PF00563">
    <property type="entry name" value="EAL"/>
    <property type="match status" value="1"/>
</dbReference>
<dbReference type="KEGG" id="lch:Lcho_3195"/>
<dbReference type="OrthoDB" id="23692at2"/>
<dbReference type="HOGENOM" id="CLU_000445_70_50_4"/>
<dbReference type="eggNOG" id="COG5001">
    <property type="taxonomic scope" value="Bacteria"/>
</dbReference>
<protein>
    <submittedName>
        <fullName evidence="4">Diguanylate cyclase/phosphodiesterase</fullName>
    </submittedName>
</protein>
<dbReference type="EMBL" id="CP001013">
    <property type="protein sequence ID" value="ACB35453.1"/>
    <property type="molecule type" value="Genomic_DNA"/>
</dbReference>
<dbReference type="InterPro" id="IPR050706">
    <property type="entry name" value="Cyclic-di-GMP_PDE-like"/>
</dbReference>
<gene>
    <name evidence="4" type="ordered locus">Lcho_3195</name>
</gene>
<dbReference type="GO" id="GO:0071111">
    <property type="term" value="F:cyclic-guanylate-specific phosphodiesterase activity"/>
    <property type="evidence" value="ECO:0007669"/>
    <property type="project" value="InterPro"/>
</dbReference>
<dbReference type="InterPro" id="IPR000160">
    <property type="entry name" value="GGDEF_dom"/>
</dbReference>
<dbReference type="CDD" id="cd01949">
    <property type="entry name" value="GGDEF"/>
    <property type="match status" value="1"/>
</dbReference>
<dbReference type="Pfam" id="PF00990">
    <property type="entry name" value="GGDEF"/>
    <property type="match status" value="1"/>
</dbReference>
<evidence type="ECO:0000259" key="2">
    <source>
        <dbReference type="PROSITE" id="PS50883"/>
    </source>
</evidence>
<dbReference type="SUPFAM" id="SSF141868">
    <property type="entry name" value="EAL domain-like"/>
    <property type="match status" value="1"/>
</dbReference>
<dbReference type="SUPFAM" id="SSF55073">
    <property type="entry name" value="Nucleotide cyclase"/>
    <property type="match status" value="1"/>
</dbReference>
<reference evidence="4 5" key="1">
    <citation type="submission" date="2008-03" db="EMBL/GenBank/DDBJ databases">
        <title>Complete sequence of Leptothrix cholodnii SP-6.</title>
        <authorList>
            <consortium name="US DOE Joint Genome Institute"/>
            <person name="Copeland A."/>
            <person name="Lucas S."/>
            <person name="Lapidus A."/>
            <person name="Glavina del Rio T."/>
            <person name="Dalin E."/>
            <person name="Tice H."/>
            <person name="Bruce D."/>
            <person name="Goodwin L."/>
            <person name="Pitluck S."/>
            <person name="Chertkov O."/>
            <person name="Brettin T."/>
            <person name="Detter J.C."/>
            <person name="Han C."/>
            <person name="Kuske C.R."/>
            <person name="Schmutz J."/>
            <person name="Larimer F."/>
            <person name="Land M."/>
            <person name="Hauser L."/>
            <person name="Kyrpides N."/>
            <person name="Lykidis A."/>
            <person name="Emerson D."/>
            <person name="Richardson P."/>
        </authorList>
    </citation>
    <scope>NUCLEOTIDE SEQUENCE [LARGE SCALE GENOMIC DNA]</scope>
    <source>
        <strain evidence="5">ATCC 51168 / LMG 8142 / SP-6</strain>
    </source>
</reference>
<dbReference type="PROSITE" id="PS50887">
    <property type="entry name" value="GGDEF"/>
    <property type="match status" value="1"/>
</dbReference>
<dbReference type="AlphaFoldDB" id="B1Y136"/>
<dbReference type="RefSeq" id="WP_012348200.1">
    <property type="nucleotide sequence ID" value="NC_010524.1"/>
</dbReference>
<dbReference type="Gene3D" id="3.30.70.270">
    <property type="match status" value="1"/>
</dbReference>
<dbReference type="SMART" id="SM00052">
    <property type="entry name" value="EAL"/>
    <property type="match status" value="1"/>
</dbReference>